<comment type="caution">
    <text evidence="2">The sequence shown here is derived from an EMBL/GenBank/DDBJ whole genome shotgun (WGS) entry which is preliminary data.</text>
</comment>
<dbReference type="RefSeq" id="WP_051692626.1">
    <property type="nucleotide sequence ID" value="NZ_JMQN01000018.1"/>
</dbReference>
<name>A0A081G038_9GAMM</name>
<dbReference type="InterPro" id="IPR023577">
    <property type="entry name" value="CYTH_domain"/>
</dbReference>
<dbReference type="AlphaFoldDB" id="A0A081G038"/>
<dbReference type="EMBL" id="JMQN01000018">
    <property type="protein sequence ID" value="KEA64143.1"/>
    <property type="molecule type" value="Genomic_DNA"/>
</dbReference>
<feature type="domain" description="CYTH" evidence="1">
    <location>
        <begin position="7"/>
        <end position="212"/>
    </location>
</feature>
<dbReference type="Proteomes" id="UP000028252">
    <property type="component" value="Unassembled WGS sequence"/>
</dbReference>
<dbReference type="SMART" id="SM01118">
    <property type="entry name" value="CYTH"/>
    <property type="match status" value="1"/>
</dbReference>
<dbReference type="OrthoDB" id="3034217at2"/>
<protein>
    <submittedName>
        <fullName evidence="2">Adenylate cyclase</fullName>
        <ecNumber evidence="2">4.6.1.1</ecNumber>
    </submittedName>
</protein>
<dbReference type="PROSITE" id="PS51707">
    <property type="entry name" value="CYTH"/>
    <property type="match status" value="1"/>
</dbReference>
<organism evidence="2 3">
    <name type="scientific">Marinobacterium lacunae</name>
    <dbReference type="NCBI Taxonomy" id="1232683"/>
    <lineage>
        <taxon>Bacteria</taxon>
        <taxon>Pseudomonadati</taxon>
        <taxon>Pseudomonadota</taxon>
        <taxon>Gammaproteobacteria</taxon>
        <taxon>Oceanospirillales</taxon>
        <taxon>Oceanospirillaceae</taxon>
        <taxon>Marinobacterium</taxon>
    </lineage>
</organism>
<reference evidence="2 3" key="1">
    <citation type="submission" date="2014-04" db="EMBL/GenBank/DDBJ databases">
        <title>Marinobacterium kochiensis sp. nov., isolated from sediment sample collected from Kochi backwaters in Kerala, India.</title>
        <authorList>
            <person name="Singh A."/>
            <person name="Pinnaka A.K."/>
        </authorList>
    </citation>
    <scope>NUCLEOTIDE SEQUENCE [LARGE SCALE GENOMIC DNA]</scope>
    <source>
        <strain evidence="2 3">AK27</strain>
    </source>
</reference>
<dbReference type="GO" id="GO:0004016">
    <property type="term" value="F:adenylate cyclase activity"/>
    <property type="evidence" value="ECO:0007669"/>
    <property type="project" value="UniProtKB-EC"/>
</dbReference>
<dbReference type="GO" id="GO:0050355">
    <property type="term" value="F:inorganic triphosphate phosphatase activity"/>
    <property type="evidence" value="ECO:0007669"/>
    <property type="project" value="InterPro"/>
</dbReference>
<dbReference type="Gene3D" id="2.40.320.10">
    <property type="entry name" value="Hypothetical Protein Pfu-838710-001"/>
    <property type="match status" value="1"/>
</dbReference>
<proteinExistence type="predicted"/>
<dbReference type="PATRIC" id="fig|1232683.4.peg.1368"/>
<evidence type="ECO:0000313" key="3">
    <source>
        <dbReference type="Proteomes" id="UP000028252"/>
    </source>
</evidence>
<dbReference type="PANTHER" id="PTHR39569:SF1">
    <property type="entry name" value="INORGANIC TRIPHOSPHATASE"/>
    <property type="match status" value="1"/>
</dbReference>
<gene>
    <name evidence="2" type="ORF">ADIMK_1389</name>
</gene>
<dbReference type="PANTHER" id="PTHR39569">
    <property type="entry name" value="INORGANIC TRIPHOSPHATASE"/>
    <property type="match status" value="1"/>
</dbReference>
<evidence type="ECO:0000259" key="1">
    <source>
        <dbReference type="PROSITE" id="PS51707"/>
    </source>
</evidence>
<dbReference type="STRING" id="1232683.ADIMK_1389"/>
<dbReference type="GO" id="GO:0046872">
    <property type="term" value="F:metal ion binding"/>
    <property type="evidence" value="ECO:0007669"/>
    <property type="project" value="TreeGrafter"/>
</dbReference>
<sequence length="363" mass="40395">MNTHVRLTETEIKLRLDPKLSEQVLRHPQVLQRLQGNWQHCELFNQYYDTPELSLDSKALALRLRRDGDQVIQTLKGRGQSVAGLSVRNEWDWYLDTEHLATELLQQPGLPTALASLDTQRLQPLFRTDFHRRKACLRWQRGTDTVEVELALDFGEVVSADKREPLSELELELRSGPPEALMELAVSLSETLPLLPWDSAKAERGFRLIDPTRVPALPPIGGWTLDTSINAILARLTQCLIARAVCWSERLYLNDAAAPQGIKDTLRLMISVLEGQPQPTGLSMHLIPRLASLIDDIADTPDAVRTLISTRGNWGWLILSLSSASAKLAAQAGPAFTDWKQAAATDSGAVQALITLIEERAGD</sequence>
<dbReference type="EC" id="4.6.1.1" evidence="2"/>
<accession>A0A081G038</accession>
<dbReference type="eggNOG" id="COG3025">
    <property type="taxonomic scope" value="Bacteria"/>
</dbReference>
<dbReference type="CDD" id="cd07756">
    <property type="entry name" value="CYTH-like_Pase_CHAD"/>
    <property type="match status" value="1"/>
</dbReference>
<dbReference type="InterPro" id="IPR033469">
    <property type="entry name" value="CYTH-like_dom_sf"/>
</dbReference>
<dbReference type="SUPFAM" id="SSF55154">
    <property type="entry name" value="CYTH-like phosphatases"/>
    <property type="match status" value="1"/>
</dbReference>
<keyword evidence="2" id="KW-0456">Lyase</keyword>
<dbReference type="InterPro" id="IPR039013">
    <property type="entry name" value="YgiF"/>
</dbReference>
<evidence type="ECO:0000313" key="2">
    <source>
        <dbReference type="EMBL" id="KEA64143.1"/>
    </source>
</evidence>
<dbReference type="Pfam" id="PF01928">
    <property type="entry name" value="CYTH"/>
    <property type="match status" value="1"/>
</dbReference>
<keyword evidence="3" id="KW-1185">Reference proteome</keyword>